<dbReference type="CDD" id="cd02947">
    <property type="entry name" value="TRX_family"/>
    <property type="match status" value="1"/>
</dbReference>
<sequence length="194" mass="21077">MSEKRIVCRQCGAQNRIPIEKPLANAKCGRCHAPLQDSAQQPQKITLRCGKCHTKNRLPVDKIAGGAKCGRCSAPIRHTDLFHGRPVLVTGANFEQTVHRSPLPVLLYAWAPWCSVCGGTGPMVDQLAMETKGKVRIGKINIDANQALADKFHILSVPAFLIFDAGQLKAHLPGAVPKHELLLKLAPHTYGDPS</sequence>
<dbReference type="Pfam" id="PF00085">
    <property type="entry name" value="Thioredoxin"/>
    <property type="match status" value="1"/>
</dbReference>
<dbReference type="GO" id="GO:0005737">
    <property type="term" value="C:cytoplasm"/>
    <property type="evidence" value="ECO:0007669"/>
    <property type="project" value="TreeGrafter"/>
</dbReference>
<feature type="domain" description="Thioredoxin" evidence="1">
    <location>
        <begin position="67"/>
        <end position="190"/>
    </location>
</feature>
<name>A0AA41UJY5_9BACT</name>
<accession>A0AA41UJY5</accession>
<dbReference type="RefSeq" id="WP_246906738.1">
    <property type="nucleotide sequence ID" value="NZ_JALJRB010000009.1"/>
</dbReference>
<dbReference type="SUPFAM" id="SSF52833">
    <property type="entry name" value="Thioredoxin-like"/>
    <property type="match status" value="1"/>
</dbReference>
<dbReference type="AlphaFoldDB" id="A0AA41UJY5"/>
<dbReference type="InterPro" id="IPR049299">
    <property type="entry name" value="Thio2_N"/>
</dbReference>
<proteinExistence type="predicted"/>
<dbReference type="InterPro" id="IPR036280">
    <property type="entry name" value="Multihaem_cyt_sf"/>
</dbReference>
<dbReference type="Gene3D" id="2.30.30.380">
    <property type="entry name" value="Zn-finger domain of Sec23/24"/>
    <property type="match status" value="2"/>
</dbReference>
<dbReference type="GO" id="GO:0015035">
    <property type="term" value="F:protein-disulfide reductase activity"/>
    <property type="evidence" value="ECO:0007669"/>
    <property type="project" value="TreeGrafter"/>
</dbReference>
<dbReference type="SUPFAM" id="SSF48695">
    <property type="entry name" value="Multiheme cytochromes"/>
    <property type="match status" value="1"/>
</dbReference>
<dbReference type="EMBL" id="JALJRB010000009">
    <property type="protein sequence ID" value="MCJ8500922.1"/>
    <property type="molecule type" value="Genomic_DNA"/>
</dbReference>
<gene>
    <name evidence="2" type="ORF">MRX98_10095</name>
</gene>
<dbReference type="PANTHER" id="PTHR45663:SF11">
    <property type="entry name" value="GEO12009P1"/>
    <property type="match status" value="1"/>
</dbReference>
<reference evidence="2" key="1">
    <citation type="submission" date="2022-04" db="EMBL/GenBank/DDBJ databases">
        <title>Desulfatitalea alkaliphila sp. nov., a novel anaerobic sulfate-reducing bacterium isolated from terrestrial mud volcano, Taman Peninsula, Russia.</title>
        <authorList>
            <person name="Khomyakova M.A."/>
            <person name="Merkel A.Y."/>
            <person name="Slobodkin A.I."/>
        </authorList>
    </citation>
    <scope>NUCLEOTIDE SEQUENCE</scope>
    <source>
        <strain evidence="2">M08but</strain>
    </source>
</reference>
<keyword evidence="3" id="KW-1185">Reference proteome</keyword>
<protein>
    <submittedName>
        <fullName evidence="2">Thioredoxin domain-containing protein</fullName>
    </submittedName>
</protein>
<dbReference type="Gene3D" id="3.40.30.10">
    <property type="entry name" value="Glutaredoxin"/>
    <property type="match status" value="1"/>
</dbReference>
<dbReference type="Proteomes" id="UP001165427">
    <property type="component" value="Unassembled WGS sequence"/>
</dbReference>
<evidence type="ECO:0000313" key="3">
    <source>
        <dbReference type="Proteomes" id="UP001165427"/>
    </source>
</evidence>
<dbReference type="InterPro" id="IPR013766">
    <property type="entry name" value="Thioredoxin_domain"/>
</dbReference>
<dbReference type="PANTHER" id="PTHR45663">
    <property type="entry name" value="GEO12009P1"/>
    <property type="match status" value="1"/>
</dbReference>
<dbReference type="Pfam" id="PF21352">
    <property type="entry name" value="Zn_ribbon_Thio2"/>
    <property type="match status" value="2"/>
</dbReference>
<evidence type="ECO:0000313" key="2">
    <source>
        <dbReference type="EMBL" id="MCJ8500922.1"/>
    </source>
</evidence>
<dbReference type="PROSITE" id="PS51352">
    <property type="entry name" value="THIOREDOXIN_2"/>
    <property type="match status" value="1"/>
</dbReference>
<organism evidence="2 3">
    <name type="scientific">Desulfatitalea alkaliphila</name>
    <dbReference type="NCBI Taxonomy" id="2929485"/>
    <lineage>
        <taxon>Bacteria</taxon>
        <taxon>Pseudomonadati</taxon>
        <taxon>Thermodesulfobacteriota</taxon>
        <taxon>Desulfobacteria</taxon>
        <taxon>Desulfobacterales</taxon>
        <taxon>Desulfosarcinaceae</taxon>
        <taxon>Desulfatitalea</taxon>
    </lineage>
</organism>
<evidence type="ECO:0000259" key="1">
    <source>
        <dbReference type="PROSITE" id="PS51352"/>
    </source>
</evidence>
<comment type="caution">
    <text evidence="2">The sequence shown here is derived from an EMBL/GenBank/DDBJ whole genome shotgun (WGS) entry which is preliminary data.</text>
</comment>
<dbReference type="InterPro" id="IPR036249">
    <property type="entry name" value="Thioredoxin-like_sf"/>
</dbReference>